<accession>I0CC98</accession>
<sequence>MYMYRCSKYMYMRATDHTMSMDNKGKLNMEMTRGVRKGAWTYEEDKLLKACIQKYGEGKWHLVPQRAGLNRCRKSCRLRWLNYLTPNIKRESFAEDEVDMMLRLHKLLGNRWSLIAARLPGRTANDVKNYWHTHLRKKMVSRTLEEKKEKPKETMKVHEIIKPKPRTFSTHPPSLNWKHNINVTPIVAVSTQHGEVSPNRDNKEITDSNQIGRDIVGVSQPSLGSAPIPCAMLWDSLLNLEEHKSSEKIGSGSLLQEENFISEFPNVDDSFWDFNLCDFDSL</sequence>
<evidence type="ECO:0000256" key="4">
    <source>
        <dbReference type="ARBA" id="ARBA00023125"/>
    </source>
</evidence>
<evidence type="ECO:0000313" key="12">
    <source>
        <dbReference type="Proteomes" id="UP000265566"/>
    </source>
</evidence>
<organism evidence="10">
    <name type="scientific">Medicago truncatula</name>
    <name type="common">Barrel medic</name>
    <name type="synonym">Medicago tribuloides</name>
    <dbReference type="NCBI Taxonomy" id="3880"/>
    <lineage>
        <taxon>Eukaryota</taxon>
        <taxon>Viridiplantae</taxon>
        <taxon>Streptophyta</taxon>
        <taxon>Embryophyta</taxon>
        <taxon>Tracheophyta</taxon>
        <taxon>Spermatophyta</taxon>
        <taxon>Magnoliopsida</taxon>
        <taxon>eudicotyledons</taxon>
        <taxon>Gunneridae</taxon>
        <taxon>Pentapetalae</taxon>
        <taxon>rosids</taxon>
        <taxon>fabids</taxon>
        <taxon>Fabales</taxon>
        <taxon>Fabaceae</taxon>
        <taxon>Papilionoideae</taxon>
        <taxon>50 kb inversion clade</taxon>
        <taxon>NPAAA clade</taxon>
        <taxon>Hologalegina</taxon>
        <taxon>IRL clade</taxon>
        <taxon>Trifolieae</taxon>
        <taxon>Medicago</taxon>
    </lineage>
</organism>
<dbReference type="PROSITE" id="PS50090">
    <property type="entry name" value="MYB_LIKE"/>
    <property type="match status" value="2"/>
</dbReference>
<keyword evidence="4" id="KW-0238">DNA-binding</keyword>
<dbReference type="InterPro" id="IPR001005">
    <property type="entry name" value="SANT/Myb"/>
</dbReference>
<dbReference type="PANTHER" id="PTHR47999:SF24">
    <property type="entry name" value="TRANSCRIPTION FACTOR MYB90"/>
    <property type="match status" value="1"/>
</dbReference>
<evidence type="ECO:0000256" key="3">
    <source>
        <dbReference type="ARBA" id="ARBA00023015"/>
    </source>
</evidence>
<dbReference type="CDD" id="cd00167">
    <property type="entry name" value="SANT"/>
    <property type="match status" value="2"/>
</dbReference>
<dbReference type="GO" id="GO:0080090">
    <property type="term" value="P:regulation of primary metabolic process"/>
    <property type="evidence" value="ECO:0007669"/>
    <property type="project" value="UniProtKB-ARBA"/>
</dbReference>
<evidence type="ECO:0000256" key="2">
    <source>
        <dbReference type="ARBA" id="ARBA00022737"/>
    </source>
</evidence>
<feature type="domain" description="HTH myb-type" evidence="9">
    <location>
        <begin position="32"/>
        <end position="84"/>
    </location>
</feature>
<comment type="subcellular location">
    <subcellularLocation>
        <location evidence="1">Nucleus</location>
    </subcellularLocation>
</comment>
<evidence type="ECO:0000256" key="5">
    <source>
        <dbReference type="ARBA" id="ARBA00023159"/>
    </source>
</evidence>
<reference evidence="12" key="2">
    <citation type="journal article" date="2018" name="Nat. Plants">
        <title>Whole-genome landscape of Medicago truncatula symbiotic genes.</title>
        <authorList>
            <person name="Pecrix Y."/>
            <person name="Staton S.E."/>
            <person name="Sallet E."/>
            <person name="Lelandais-Briere C."/>
            <person name="Moreau S."/>
            <person name="Carrere S."/>
            <person name="Blein T."/>
            <person name="Jardinaud M.F."/>
            <person name="Latrasse D."/>
            <person name="Zouine M."/>
            <person name="Zahm M."/>
            <person name="Kreplak J."/>
            <person name="Mayjonade B."/>
            <person name="Satge C."/>
            <person name="Perez M."/>
            <person name="Cauet S."/>
            <person name="Marande W."/>
            <person name="Chantry-Darmon C."/>
            <person name="Lopez-Roques C."/>
            <person name="Bouchez O."/>
            <person name="Berard A."/>
            <person name="Debelle F."/>
            <person name="Munos S."/>
            <person name="Bendahmane A."/>
            <person name="Berges H."/>
            <person name="Niebel A."/>
            <person name="Buitink J."/>
            <person name="Frugier F."/>
            <person name="Benhamed M."/>
            <person name="Crespi M."/>
            <person name="Gouzy J."/>
            <person name="Gamas P."/>
        </authorList>
    </citation>
    <scope>NUCLEOTIDE SEQUENCE [LARGE SCALE GENOMIC DNA]</scope>
    <source>
        <strain evidence="12">cv. Jemalong A17</strain>
    </source>
</reference>
<dbReference type="InterPro" id="IPR009057">
    <property type="entry name" value="Homeodomain-like_sf"/>
</dbReference>
<dbReference type="SMART" id="SM00717">
    <property type="entry name" value="SANT"/>
    <property type="match status" value="2"/>
</dbReference>
<evidence type="ECO:0000256" key="7">
    <source>
        <dbReference type="ARBA" id="ARBA00023242"/>
    </source>
</evidence>
<dbReference type="SUPFAM" id="SSF46689">
    <property type="entry name" value="Homeodomain-like"/>
    <property type="match status" value="1"/>
</dbReference>
<reference evidence="11" key="3">
    <citation type="journal article" date="2018" name="Nat. Plants">
        <title>Whole-genome landscape of Medicago truncatula symbiotic genes.</title>
        <authorList>
            <person name="Pecrix Y."/>
            <person name="Gamas P."/>
            <person name="Carrere S."/>
        </authorList>
    </citation>
    <scope>NUCLEOTIDE SEQUENCE</scope>
    <source>
        <tissue evidence="11">Leaves</tissue>
    </source>
</reference>
<dbReference type="OrthoDB" id="2143914at2759"/>
<keyword evidence="6" id="KW-0804">Transcription</keyword>
<dbReference type="FunFam" id="1.10.10.60:FF:000218">
    <property type="entry name" value="Myb transcription factor"/>
    <property type="match status" value="1"/>
</dbReference>
<keyword evidence="7" id="KW-0539">Nucleus</keyword>
<evidence type="ECO:0000313" key="10">
    <source>
        <dbReference type="EMBL" id="AFH74411.1"/>
    </source>
</evidence>
<reference evidence="10" key="1">
    <citation type="journal article" date="2013" name="Plant Physiol. Biochem.">
        <title>Insight into the role of anthocyanin biosynthesis-related genes in Medicago truncatula mutants impaired in pigmentation in leaves.</title>
        <authorList>
            <person name="Carletti G."/>
            <person name="Lucini L."/>
            <person name="Busconi M."/>
            <person name="Marocco A."/>
            <person name="Bernardi J."/>
        </authorList>
    </citation>
    <scope>NUCLEOTIDE SEQUENCE</scope>
</reference>
<feature type="domain" description="Myb-like" evidence="8">
    <location>
        <begin position="85"/>
        <end position="135"/>
    </location>
</feature>
<keyword evidence="2" id="KW-0677">Repeat</keyword>
<evidence type="ECO:0000256" key="6">
    <source>
        <dbReference type="ARBA" id="ARBA00023163"/>
    </source>
</evidence>
<dbReference type="PANTHER" id="PTHR47999">
    <property type="entry name" value="TRANSCRIPTION FACTOR MYB8-RELATED-RELATED"/>
    <property type="match status" value="1"/>
</dbReference>
<dbReference type="EMBL" id="JQ690285">
    <property type="protein sequence ID" value="AFH74411.1"/>
    <property type="molecule type" value="mRNA"/>
</dbReference>
<evidence type="ECO:0000313" key="11">
    <source>
        <dbReference type="EMBL" id="RHN56943.1"/>
    </source>
</evidence>
<feature type="domain" description="Myb-like" evidence="8">
    <location>
        <begin position="32"/>
        <end position="84"/>
    </location>
</feature>
<evidence type="ECO:0000259" key="9">
    <source>
        <dbReference type="PROSITE" id="PS51294"/>
    </source>
</evidence>
<protein>
    <submittedName>
        <fullName evidence="10">MYB transcription factor</fullName>
    </submittedName>
    <submittedName>
        <fullName evidence="11">Putative transcription factor MYB-HB-like family</fullName>
    </submittedName>
</protein>
<evidence type="ECO:0000259" key="8">
    <source>
        <dbReference type="PROSITE" id="PS50090"/>
    </source>
</evidence>
<dbReference type="AlphaFoldDB" id="I0CC98"/>
<dbReference type="InterPro" id="IPR015495">
    <property type="entry name" value="Myb_TF_plants"/>
</dbReference>
<keyword evidence="5" id="KW-0010">Activator</keyword>
<feature type="domain" description="HTH myb-type" evidence="9">
    <location>
        <begin position="85"/>
        <end position="139"/>
    </location>
</feature>
<dbReference type="EMBL" id="PSQE01000005">
    <property type="protein sequence ID" value="RHN56943.1"/>
    <property type="molecule type" value="Genomic_DNA"/>
</dbReference>
<evidence type="ECO:0000256" key="1">
    <source>
        <dbReference type="ARBA" id="ARBA00004123"/>
    </source>
</evidence>
<proteinExistence type="evidence at transcript level"/>
<dbReference type="Gramene" id="rna32413">
    <property type="protein sequence ID" value="RHN56943.1"/>
    <property type="gene ID" value="gene32413"/>
</dbReference>
<dbReference type="GO" id="GO:0005634">
    <property type="term" value="C:nucleus"/>
    <property type="evidence" value="ECO:0007669"/>
    <property type="project" value="UniProtKB-SubCell"/>
</dbReference>
<dbReference type="PROSITE" id="PS51294">
    <property type="entry name" value="HTH_MYB"/>
    <property type="match status" value="2"/>
</dbReference>
<dbReference type="Pfam" id="PF00249">
    <property type="entry name" value="Myb_DNA-binding"/>
    <property type="match status" value="2"/>
</dbReference>
<dbReference type="KEGG" id="mtr:11426106"/>
<name>I0CC98_MEDTR</name>
<dbReference type="Gene3D" id="1.10.10.60">
    <property type="entry name" value="Homeodomain-like"/>
    <property type="match status" value="2"/>
</dbReference>
<dbReference type="Proteomes" id="UP000265566">
    <property type="component" value="Chromosome 5"/>
</dbReference>
<keyword evidence="3" id="KW-0805">Transcription regulation</keyword>
<dbReference type="InterPro" id="IPR017930">
    <property type="entry name" value="Myb_dom"/>
</dbReference>
<dbReference type="GO" id="GO:0003677">
    <property type="term" value="F:DNA binding"/>
    <property type="evidence" value="ECO:0007669"/>
    <property type="project" value="UniProtKB-KW"/>
</dbReference>
<gene>
    <name evidence="11" type="ORF">MtrunA17_Chr5g0434931</name>
</gene>